<dbReference type="Gene3D" id="1.10.3210.10">
    <property type="entry name" value="Hypothetical protein af1432"/>
    <property type="match status" value="1"/>
</dbReference>
<dbReference type="PROSITE" id="PS50110">
    <property type="entry name" value="RESPONSE_REGULATORY"/>
    <property type="match status" value="1"/>
</dbReference>
<proteinExistence type="predicted"/>
<dbReference type="PROSITE" id="PS51832">
    <property type="entry name" value="HD_GYP"/>
    <property type="match status" value="1"/>
</dbReference>
<dbReference type="SUPFAM" id="SSF52172">
    <property type="entry name" value="CheY-like"/>
    <property type="match status" value="1"/>
</dbReference>
<dbReference type="PANTHER" id="PTHR45228:SF5">
    <property type="entry name" value="CYCLIC DI-GMP PHOSPHODIESTERASE VC_1348-RELATED"/>
    <property type="match status" value="1"/>
</dbReference>
<dbReference type="InterPro" id="IPR001789">
    <property type="entry name" value="Sig_transdc_resp-reg_receiver"/>
</dbReference>
<gene>
    <name evidence="4" type="ORF">PS880_06167</name>
</gene>
<organism evidence="4 5">
    <name type="scientific">Pseudomonas fluorescens</name>
    <dbReference type="NCBI Taxonomy" id="294"/>
    <lineage>
        <taxon>Bacteria</taxon>
        <taxon>Pseudomonadati</taxon>
        <taxon>Pseudomonadota</taxon>
        <taxon>Gammaproteobacteria</taxon>
        <taxon>Pseudomonadales</taxon>
        <taxon>Pseudomonadaceae</taxon>
        <taxon>Pseudomonas</taxon>
    </lineage>
</organism>
<feature type="modified residue" description="4-aspartylphosphate" evidence="1">
    <location>
        <position position="57"/>
    </location>
</feature>
<dbReference type="EMBL" id="CABVIH010000055">
    <property type="protein sequence ID" value="VVP60552.1"/>
    <property type="molecule type" value="Genomic_DNA"/>
</dbReference>
<dbReference type="RefSeq" id="WP_224790335.1">
    <property type="nucleotide sequence ID" value="NZ_CABVIH010000055.1"/>
</dbReference>
<dbReference type="GO" id="GO:0000160">
    <property type="term" value="P:phosphorelay signal transduction system"/>
    <property type="evidence" value="ECO:0007669"/>
    <property type="project" value="InterPro"/>
</dbReference>
<feature type="domain" description="Response regulatory" evidence="2">
    <location>
        <begin position="9"/>
        <end position="124"/>
    </location>
</feature>
<dbReference type="SMART" id="SM00471">
    <property type="entry name" value="HDc"/>
    <property type="match status" value="1"/>
</dbReference>
<dbReference type="Gene3D" id="3.40.50.2300">
    <property type="match status" value="1"/>
</dbReference>
<dbReference type="Pfam" id="PF00072">
    <property type="entry name" value="Response_reg"/>
    <property type="match status" value="1"/>
</dbReference>
<dbReference type="CDD" id="cd00077">
    <property type="entry name" value="HDc"/>
    <property type="match status" value="1"/>
</dbReference>
<feature type="domain" description="HD-GYP" evidence="3">
    <location>
        <begin position="151"/>
        <end position="362"/>
    </location>
</feature>
<evidence type="ECO:0000313" key="5">
    <source>
        <dbReference type="Proteomes" id="UP000375525"/>
    </source>
</evidence>
<evidence type="ECO:0000256" key="1">
    <source>
        <dbReference type="PROSITE-ProRule" id="PRU00169"/>
    </source>
</evidence>
<evidence type="ECO:0000259" key="3">
    <source>
        <dbReference type="PROSITE" id="PS51832"/>
    </source>
</evidence>
<dbReference type="GO" id="GO:0008081">
    <property type="term" value="F:phosphoric diester hydrolase activity"/>
    <property type="evidence" value="ECO:0007669"/>
    <property type="project" value="UniProtKB-ARBA"/>
</dbReference>
<dbReference type="Proteomes" id="UP000375525">
    <property type="component" value="Unassembled WGS sequence"/>
</dbReference>
<dbReference type="SMART" id="SM00448">
    <property type="entry name" value="REC"/>
    <property type="match status" value="1"/>
</dbReference>
<protein>
    <submittedName>
        <fullName evidence="4">Putative cyclic di-GMP phosphodiesterase</fullName>
        <ecNumber evidence="4">3.1.4.-</ecNumber>
    </submittedName>
</protein>
<dbReference type="AlphaFoldDB" id="A0A5E7QE39"/>
<dbReference type="EC" id="3.1.4.-" evidence="4"/>
<evidence type="ECO:0000259" key="2">
    <source>
        <dbReference type="PROSITE" id="PS50110"/>
    </source>
</evidence>
<dbReference type="SUPFAM" id="SSF109604">
    <property type="entry name" value="HD-domain/PDEase-like"/>
    <property type="match status" value="1"/>
</dbReference>
<reference evidence="4 5" key="1">
    <citation type="submission" date="2019-09" db="EMBL/GenBank/DDBJ databases">
        <authorList>
            <person name="Chandra G."/>
            <person name="Truman W A."/>
        </authorList>
    </citation>
    <scope>NUCLEOTIDE SEQUENCE [LARGE SCALE GENOMIC DNA]</scope>
    <source>
        <strain evidence="4">PS880</strain>
    </source>
</reference>
<accession>A0A5E7QE39</accession>
<sequence length="376" mass="41839">MNCLIQKPTVLVVDDEPFNLKLVSWLLREHCHVQIANGGAQALQIIERTLPDLILLDVLMPEMDGHEVCRRIKEDPKTREVPILFLSSKSLDGDTCLGLDLGASDFLSKPINPPVLLARVKAQLRLKAASDVLRLQNTSLDREVSANKRELQTNHDVTILALMSLAMTRDTETGNHLRRTQHYVRALAEQLRHHPRFSNELNEQNIEMMFKSAPLHDIGKVGIPDHILLKPGRFEPAEFEIMKTHTLLGYQSLVQAEEILGTEVPFLRIAKEIALSHHEKWDGSGYPNGLIGDEIPISARMMAVADVYDAVISRRVYKASMPHETAAQIIFEGSGKHFDPDVVNAFKILEATFVQIAARYADEASSSAGAASEPSG</sequence>
<dbReference type="InterPro" id="IPR003607">
    <property type="entry name" value="HD/PDEase_dom"/>
</dbReference>
<dbReference type="Pfam" id="PF13487">
    <property type="entry name" value="HD_5"/>
    <property type="match status" value="1"/>
</dbReference>
<dbReference type="PANTHER" id="PTHR45228">
    <property type="entry name" value="CYCLIC DI-GMP PHOSPHODIESTERASE TM_0186-RELATED"/>
    <property type="match status" value="1"/>
</dbReference>
<dbReference type="InterPro" id="IPR011006">
    <property type="entry name" value="CheY-like_superfamily"/>
</dbReference>
<keyword evidence="4" id="KW-0378">Hydrolase</keyword>
<dbReference type="InterPro" id="IPR037522">
    <property type="entry name" value="HD_GYP_dom"/>
</dbReference>
<evidence type="ECO:0000313" key="4">
    <source>
        <dbReference type="EMBL" id="VVP60552.1"/>
    </source>
</evidence>
<name>A0A5E7QE39_PSEFL</name>
<dbReference type="InterPro" id="IPR052020">
    <property type="entry name" value="Cyclic_di-GMP/3'3'-cGAMP_PDE"/>
</dbReference>
<keyword evidence="1" id="KW-0597">Phosphoprotein</keyword>